<evidence type="ECO:0000256" key="4">
    <source>
        <dbReference type="ARBA" id="ARBA00022692"/>
    </source>
</evidence>
<feature type="transmembrane region" description="Helical" evidence="7">
    <location>
        <begin position="123"/>
        <end position="141"/>
    </location>
</feature>
<dbReference type="InterPro" id="IPR022791">
    <property type="entry name" value="L-PG_synthase/AglD"/>
</dbReference>
<proteinExistence type="inferred from homology"/>
<dbReference type="RefSeq" id="WP_265580901.1">
    <property type="nucleotide sequence ID" value="NZ_CP036172.1"/>
</dbReference>
<dbReference type="AlphaFoldDB" id="A0A8A3S8U5"/>
<name>A0A8A3S8U5_9EURY</name>
<dbReference type="Proteomes" id="UP001042704">
    <property type="component" value="Chromosome"/>
</dbReference>
<feature type="transmembrane region" description="Helical" evidence="7">
    <location>
        <begin position="147"/>
        <end position="168"/>
    </location>
</feature>
<protein>
    <submittedName>
        <fullName evidence="8">Flippase-like domain-containing protein</fullName>
    </submittedName>
</protein>
<evidence type="ECO:0000256" key="3">
    <source>
        <dbReference type="ARBA" id="ARBA00022475"/>
    </source>
</evidence>
<evidence type="ECO:0000256" key="5">
    <source>
        <dbReference type="ARBA" id="ARBA00022989"/>
    </source>
</evidence>
<dbReference type="Pfam" id="PF03706">
    <property type="entry name" value="LPG_synthase_TM"/>
    <property type="match status" value="1"/>
</dbReference>
<evidence type="ECO:0000256" key="2">
    <source>
        <dbReference type="ARBA" id="ARBA00011061"/>
    </source>
</evidence>
<dbReference type="PANTHER" id="PTHR39087:SF2">
    <property type="entry name" value="UPF0104 MEMBRANE PROTEIN MJ1595"/>
    <property type="match status" value="1"/>
</dbReference>
<feature type="transmembrane region" description="Helical" evidence="7">
    <location>
        <begin position="257"/>
        <end position="279"/>
    </location>
</feature>
<dbReference type="EMBL" id="CP036172">
    <property type="protein sequence ID" value="QSZ67976.1"/>
    <property type="molecule type" value="Genomic_DNA"/>
</dbReference>
<dbReference type="NCBIfam" id="TIGR00374">
    <property type="entry name" value="flippase-like domain"/>
    <property type="match status" value="2"/>
</dbReference>
<feature type="transmembrane region" description="Helical" evidence="7">
    <location>
        <begin position="227"/>
        <end position="245"/>
    </location>
</feature>
<comment type="subcellular location">
    <subcellularLocation>
        <location evidence="1">Cell membrane</location>
        <topology evidence="1">Multi-pass membrane protein</topology>
    </subcellularLocation>
</comment>
<evidence type="ECO:0000313" key="9">
    <source>
        <dbReference type="Proteomes" id="UP001042704"/>
    </source>
</evidence>
<dbReference type="GO" id="GO:0005886">
    <property type="term" value="C:plasma membrane"/>
    <property type="evidence" value="ECO:0007669"/>
    <property type="project" value="UniProtKB-SubCell"/>
</dbReference>
<dbReference type="GeneID" id="76424889"/>
<feature type="transmembrane region" description="Helical" evidence="7">
    <location>
        <begin position="285"/>
        <end position="306"/>
    </location>
</feature>
<keyword evidence="4 7" id="KW-0812">Transmembrane</keyword>
<keyword evidence="5 7" id="KW-1133">Transmembrane helix</keyword>
<evidence type="ECO:0000256" key="7">
    <source>
        <dbReference type="SAM" id="Phobius"/>
    </source>
</evidence>
<evidence type="ECO:0000256" key="6">
    <source>
        <dbReference type="ARBA" id="ARBA00023136"/>
    </source>
</evidence>
<gene>
    <name evidence="8" type="ORF">RJ40_10950</name>
</gene>
<reference evidence="8" key="2">
    <citation type="submission" date="2019-02" db="EMBL/GenBank/DDBJ databases">
        <authorList>
            <person name="Chen S.-C."/>
            <person name="Chien H.-H."/>
            <person name="Lai M.-C."/>
        </authorList>
    </citation>
    <scope>NUCLEOTIDE SEQUENCE</scope>
    <source>
        <strain evidence="8">N2F9704</strain>
    </source>
</reference>
<dbReference type="KEGG" id="maqe:RJ40_10950"/>
<feature type="transmembrane region" description="Helical" evidence="7">
    <location>
        <begin position="7"/>
        <end position="27"/>
    </location>
</feature>
<sequence>MWRRTSAIVIPTVIAVGILAYMLWRVWDDLLLTLSHADPIYLAVAIGICVIAWVMRGWRYQAILEGMAIKTSLSFSTACIFLSQTANLIIPARLGDLVRIFILKHENLATYSQGISSLVVERIFDVVTIAILGVVALPFVVGTPEWYLPLILIPIAGGAAFALFLWVMGDRSSENRILGIIFKMFSEIREASLHPRALLLLGASSVGIWIVDILVCAVVVLMFGEQIPFAVVVLAIVVGNLVKAVPITPGGVGTYEFALAATFELAGTAPATATVIAVVDHLIKNGVTLFGGVAALYFFGDWSVALMRRSFKEGLSEEDLREP</sequence>
<keyword evidence="3" id="KW-1003">Cell membrane</keyword>
<accession>A0A8A3S8U5</accession>
<feature type="transmembrane region" description="Helical" evidence="7">
    <location>
        <begin position="198"/>
        <end position="221"/>
    </location>
</feature>
<reference evidence="8" key="1">
    <citation type="journal article" date="2001" name="Int. J. Syst. Evol. Microbiol.">
        <title>Methanofollis aquaemaris sp. nov., a methanogen isolated from an aquaculture fish pond.</title>
        <authorList>
            <person name="Lai M.C."/>
            <person name="Chen S.C."/>
        </authorList>
    </citation>
    <scope>NUCLEOTIDE SEQUENCE</scope>
    <source>
        <strain evidence="8">N2F9704</strain>
    </source>
</reference>
<organism evidence="8 9">
    <name type="scientific">Methanofollis aquaemaris</name>
    <dbReference type="NCBI Taxonomy" id="126734"/>
    <lineage>
        <taxon>Archaea</taxon>
        <taxon>Methanobacteriati</taxon>
        <taxon>Methanobacteriota</taxon>
        <taxon>Stenosarchaea group</taxon>
        <taxon>Methanomicrobia</taxon>
        <taxon>Methanomicrobiales</taxon>
        <taxon>Methanomicrobiaceae</taxon>
        <taxon>Methanofollis</taxon>
    </lineage>
</organism>
<comment type="similarity">
    <text evidence="2">Belongs to the UPF0104 family.</text>
</comment>
<feature type="transmembrane region" description="Helical" evidence="7">
    <location>
        <begin position="39"/>
        <end position="58"/>
    </location>
</feature>
<evidence type="ECO:0000313" key="8">
    <source>
        <dbReference type="EMBL" id="QSZ67976.1"/>
    </source>
</evidence>
<evidence type="ECO:0000256" key="1">
    <source>
        <dbReference type="ARBA" id="ARBA00004651"/>
    </source>
</evidence>
<dbReference type="PANTHER" id="PTHR39087">
    <property type="entry name" value="UPF0104 MEMBRANE PROTEIN MJ1595"/>
    <property type="match status" value="1"/>
</dbReference>
<keyword evidence="9" id="KW-1185">Reference proteome</keyword>
<keyword evidence="6 7" id="KW-0472">Membrane</keyword>